<keyword evidence="4" id="KW-1185">Reference proteome</keyword>
<feature type="compositionally biased region" description="Basic residues" evidence="1">
    <location>
        <begin position="69"/>
        <end position="81"/>
    </location>
</feature>
<dbReference type="EMBL" id="JAUFRC010000001">
    <property type="protein sequence ID" value="MDN3712079.1"/>
    <property type="molecule type" value="Genomic_DNA"/>
</dbReference>
<proteinExistence type="predicted"/>
<accession>A0ABT8D6D4</accession>
<dbReference type="RefSeq" id="WP_377785574.1">
    <property type="nucleotide sequence ID" value="NZ_JBHUOC010000001.1"/>
</dbReference>
<feature type="transmembrane region" description="Helical" evidence="2">
    <location>
        <begin position="19"/>
        <end position="38"/>
    </location>
</feature>
<keyword evidence="2" id="KW-0472">Membrane</keyword>
<gene>
    <name evidence="3" type="ORF">QWZ10_10240</name>
</gene>
<keyword evidence="2" id="KW-1133">Transmembrane helix</keyword>
<sequence length="135" mass="15721">MANEDPSGIPEQIRQTRPFMIALAIAFVVGIGTFLWILSQDVNENDLERTDPPPRWSRRPPPRPMQRPRPQRRQHPRRPLRRQAINPAPAYAARFWSAWRKRARGTEVVPEVIGAAFCRLWPSSSQKPQTTRRHD</sequence>
<reference evidence="4" key="1">
    <citation type="journal article" date="2019" name="Int. J. Syst. Evol. Microbiol.">
        <title>The Global Catalogue of Microorganisms (GCM) 10K type strain sequencing project: providing services to taxonomists for standard genome sequencing and annotation.</title>
        <authorList>
            <consortium name="The Broad Institute Genomics Platform"/>
            <consortium name="The Broad Institute Genome Sequencing Center for Infectious Disease"/>
            <person name="Wu L."/>
            <person name="Ma J."/>
        </authorList>
    </citation>
    <scope>NUCLEOTIDE SEQUENCE [LARGE SCALE GENOMIC DNA]</scope>
    <source>
        <strain evidence="4">CECT 8482</strain>
    </source>
</reference>
<feature type="region of interest" description="Disordered" evidence="1">
    <location>
        <begin position="45"/>
        <end position="86"/>
    </location>
</feature>
<evidence type="ECO:0000256" key="2">
    <source>
        <dbReference type="SAM" id="Phobius"/>
    </source>
</evidence>
<evidence type="ECO:0000256" key="1">
    <source>
        <dbReference type="SAM" id="MobiDB-lite"/>
    </source>
</evidence>
<comment type="caution">
    <text evidence="3">The sequence shown here is derived from an EMBL/GenBank/DDBJ whole genome shotgun (WGS) entry which is preliminary data.</text>
</comment>
<organism evidence="3 4">
    <name type="scientific">Paracoccus cavernae</name>
    <dbReference type="NCBI Taxonomy" id="1571207"/>
    <lineage>
        <taxon>Bacteria</taxon>
        <taxon>Pseudomonadati</taxon>
        <taxon>Pseudomonadota</taxon>
        <taxon>Alphaproteobacteria</taxon>
        <taxon>Rhodobacterales</taxon>
        <taxon>Paracoccaceae</taxon>
        <taxon>Paracoccus</taxon>
    </lineage>
</organism>
<keyword evidence="2" id="KW-0812">Transmembrane</keyword>
<evidence type="ECO:0000313" key="3">
    <source>
        <dbReference type="EMBL" id="MDN3712079.1"/>
    </source>
</evidence>
<dbReference type="Proteomes" id="UP001243846">
    <property type="component" value="Unassembled WGS sequence"/>
</dbReference>
<name>A0ABT8D6D4_9RHOB</name>
<evidence type="ECO:0000313" key="4">
    <source>
        <dbReference type="Proteomes" id="UP001243846"/>
    </source>
</evidence>
<protein>
    <submittedName>
        <fullName evidence="3">Uncharacterized protein</fullName>
    </submittedName>
</protein>